<dbReference type="AlphaFoldDB" id="A0A3E0DME4"/>
<evidence type="ECO:0000259" key="5">
    <source>
        <dbReference type="Pfam" id="PF10672"/>
    </source>
</evidence>
<dbReference type="Proteomes" id="UP000256542">
    <property type="component" value="Unassembled WGS sequence"/>
</dbReference>
<evidence type="ECO:0000313" key="6">
    <source>
        <dbReference type="EMBL" id="REG83255.1"/>
    </source>
</evidence>
<sequence length="311" mass="35601">MQSASLPLLSHHTLTSLSKITTETRRLFHGRGRCFEGLEHITVDWLQGQVLVSLFKQPTDEFLLALKETLKHWPDTEQWQSSECTSLLLQYRYQQSSQIECLWGKHQTQQLIIENGLTYKLDLERNQNSGLFLDMRLGRKWVQENSQNKRVLNLFSYTCGFSVAALAGNAEYVVNLDMAKSVLNRGRENHRLNEHDLSKVSFFGHDIFKSWGKIKKYGAYDLIVIDPPTFQKGSFAITKDYQKILRRLPELLATDGQVLACVNDPTLSSQFLMDGMLAEAPSLRFKSRLENPAEFPDIDPESGLKALIFQS</sequence>
<dbReference type="GO" id="GO:0006364">
    <property type="term" value="P:rRNA processing"/>
    <property type="evidence" value="ECO:0007669"/>
    <property type="project" value="UniProtKB-KW"/>
</dbReference>
<dbReference type="OrthoDB" id="9805492at2"/>
<feature type="domain" description="S-adenosylmethionine-dependent methyltransferase" evidence="5">
    <location>
        <begin position="25"/>
        <end position="309"/>
    </location>
</feature>
<evidence type="ECO:0000256" key="4">
    <source>
        <dbReference type="ARBA" id="ARBA00022691"/>
    </source>
</evidence>
<keyword evidence="2 6" id="KW-0489">Methyltransferase</keyword>
<keyword evidence="1" id="KW-0698">rRNA processing</keyword>
<dbReference type="SUPFAM" id="SSF53335">
    <property type="entry name" value="S-adenosyl-L-methionine-dependent methyltransferases"/>
    <property type="match status" value="1"/>
</dbReference>
<evidence type="ECO:0000256" key="2">
    <source>
        <dbReference type="ARBA" id="ARBA00022603"/>
    </source>
</evidence>
<name>A0A3E0DME4_9GAMM</name>
<gene>
    <name evidence="6" type="ORF">DFP81_106115</name>
</gene>
<dbReference type="EMBL" id="QUNG01000006">
    <property type="protein sequence ID" value="REG83255.1"/>
    <property type="molecule type" value="Genomic_DNA"/>
</dbReference>
<dbReference type="InterPro" id="IPR029063">
    <property type="entry name" value="SAM-dependent_MTases_sf"/>
</dbReference>
<dbReference type="Gene3D" id="3.40.50.150">
    <property type="entry name" value="Vaccinia Virus protein VP39"/>
    <property type="match status" value="1"/>
</dbReference>
<dbReference type="RefSeq" id="WP_115897736.1">
    <property type="nucleotide sequence ID" value="NZ_QUNG01000006.1"/>
</dbReference>
<keyword evidence="3 6" id="KW-0808">Transferase</keyword>
<keyword evidence="4" id="KW-0949">S-adenosyl-L-methionine</keyword>
<keyword evidence="7" id="KW-1185">Reference proteome</keyword>
<dbReference type="GO" id="GO:0008168">
    <property type="term" value="F:methyltransferase activity"/>
    <property type="evidence" value="ECO:0007669"/>
    <property type="project" value="UniProtKB-KW"/>
</dbReference>
<dbReference type="GO" id="GO:0032259">
    <property type="term" value="P:methylation"/>
    <property type="evidence" value="ECO:0007669"/>
    <property type="project" value="UniProtKB-KW"/>
</dbReference>
<organism evidence="6 7">
    <name type="scientific">Marinomonas pollencensis</name>
    <dbReference type="NCBI Taxonomy" id="491954"/>
    <lineage>
        <taxon>Bacteria</taxon>
        <taxon>Pseudomonadati</taxon>
        <taxon>Pseudomonadota</taxon>
        <taxon>Gammaproteobacteria</taxon>
        <taxon>Oceanospirillales</taxon>
        <taxon>Oceanospirillaceae</taxon>
        <taxon>Marinomonas</taxon>
    </lineage>
</organism>
<comment type="caution">
    <text evidence="6">The sequence shown here is derived from an EMBL/GenBank/DDBJ whole genome shotgun (WGS) entry which is preliminary data.</text>
</comment>
<accession>A0A3E0DME4</accession>
<evidence type="ECO:0000256" key="1">
    <source>
        <dbReference type="ARBA" id="ARBA00022552"/>
    </source>
</evidence>
<dbReference type="InterPro" id="IPR019614">
    <property type="entry name" value="SAM-dep_methyl-trfase"/>
</dbReference>
<proteinExistence type="predicted"/>
<dbReference type="CDD" id="cd02440">
    <property type="entry name" value="AdoMet_MTases"/>
    <property type="match status" value="1"/>
</dbReference>
<evidence type="ECO:0000256" key="3">
    <source>
        <dbReference type="ARBA" id="ARBA00022679"/>
    </source>
</evidence>
<dbReference type="PANTHER" id="PTHR43042">
    <property type="entry name" value="SAM-DEPENDENT METHYLTRANSFERASE"/>
    <property type="match status" value="1"/>
</dbReference>
<dbReference type="PANTHER" id="PTHR43042:SF3">
    <property type="entry name" value="RIBOSOMAL RNA LARGE SUBUNIT METHYLTRANSFERASE YWBD-RELATED"/>
    <property type="match status" value="1"/>
</dbReference>
<reference evidence="6 7" key="1">
    <citation type="submission" date="2018-08" db="EMBL/GenBank/DDBJ databases">
        <title>Genomic Encyclopedia of Type Strains, Phase III (KMG-III): the genomes of soil and plant-associated and newly described type strains.</title>
        <authorList>
            <person name="Whitman W."/>
        </authorList>
    </citation>
    <scope>NUCLEOTIDE SEQUENCE [LARGE SCALE GENOMIC DNA]</scope>
    <source>
        <strain evidence="6 7">CECT 7375</strain>
    </source>
</reference>
<protein>
    <submittedName>
        <fullName evidence="6">23S rRNA (Cytosine1962-C5)-methyltransferase</fullName>
    </submittedName>
</protein>
<dbReference type="Pfam" id="PF10672">
    <property type="entry name" value="Methyltrans_SAM"/>
    <property type="match status" value="1"/>
</dbReference>
<evidence type="ECO:0000313" key="7">
    <source>
        <dbReference type="Proteomes" id="UP000256542"/>
    </source>
</evidence>